<dbReference type="Proteomes" id="UP000827986">
    <property type="component" value="Unassembled WGS sequence"/>
</dbReference>
<evidence type="ECO:0000313" key="2">
    <source>
        <dbReference type="Proteomes" id="UP000827986"/>
    </source>
</evidence>
<name>A0A9D4B153_9SAUR</name>
<keyword evidence="2" id="KW-1185">Reference proteome</keyword>
<reference evidence="1" key="1">
    <citation type="submission" date="2021-09" db="EMBL/GenBank/DDBJ databases">
        <title>The genome of Mauremys mutica provides insights into the evolution of semi-aquatic lifestyle.</title>
        <authorList>
            <person name="Gong S."/>
            <person name="Gao Y."/>
        </authorList>
    </citation>
    <scope>NUCLEOTIDE SEQUENCE</scope>
    <source>
        <strain evidence="1">MM-2020</strain>
        <tissue evidence="1">Muscle</tissue>
    </source>
</reference>
<protein>
    <submittedName>
        <fullName evidence="1">Uncharacterized protein</fullName>
    </submittedName>
</protein>
<comment type="caution">
    <text evidence="1">The sequence shown here is derived from an EMBL/GenBank/DDBJ whole genome shotgun (WGS) entry which is preliminary data.</text>
</comment>
<accession>A0A9D4B153</accession>
<dbReference type="EMBL" id="JAHDVG010000475">
    <property type="protein sequence ID" value="KAH1176310.1"/>
    <property type="molecule type" value="Genomic_DNA"/>
</dbReference>
<proteinExistence type="predicted"/>
<dbReference type="AlphaFoldDB" id="A0A9D4B153"/>
<evidence type="ECO:0000313" key="1">
    <source>
        <dbReference type="EMBL" id="KAH1176310.1"/>
    </source>
</evidence>
<feature type="non-terminal residue" evidence="1">
    <location>
        <position position="83"/>
    </location>
</feature>
<gene>
    <name evidence="1" type="ORF">KIL84_021044</name>
</gene>
<sequence>MKRAHYQIGVESILLTTRKDADEHPEDIINEEGLCKGMHLAKSPQSGCLLLFLFDPESDIMLLNFSHHNHFPAVKIITSVQNF</sequence>
<organism evidence="1 2">
    <name type="scientific">Mauremys mutica</name>
    <name type="common">yellowpond turtle</name>
    <dbReference type="NCBI Taxonomy" id="74926"/>
    <lineage>
        <taxon>Eukaryota</taxon>
        <taxon>Metazoa</taxon>
        <taxon>Chordata</taxon>
        <taxon>Craniata</taxon>
        <taxon>Vertebrata</taxon>
        <taxon>Euteleostomi</taxon>
        <taxon>Archelosauria</taxon>
        <taxon>Testudinata</taxon>
        <taxon>Testudines</taxon>
        <taxon>Cryptodira</taxon>
        <taxon>Durocryptodira</taxon>
        <taxon>Testudinoidea</taxon>
        <taxon>Geoemydidae</taxon>
        <taxon>Geoemydinae</taxon>
        <taxon>Mauremys</taxon>
    </lineage>
</organism>